<comment type="caution">
    <text evidence="2">The sequence shown here is derived from an EMBL/GenBank/DDBJ whole genome shotgun (WGS) entry which is preliminary data.</text>
</comment>
<dbReference type="RefSeq" id="WP_058756280.1">
    <property type="nucleotide sequence ID" value="NZ_LDTB01000053.1"/>
</dbReference>
<feature type="transmembrane region" description="Helical" evidence="1">
    <location>
        <begin position="105"/>
        <end position="122"/>
    </location>
</feature>
<evidence type="ECO:0000313" key="2">
    <source>
        <dbReference type="EMBL" id="KTT70425.1"/>
    </source>
</evidence>
<evidence type="ECO:0000313" key="3">
    <source>
        <dbReference type="Proteomes" id="UP000074310"/>
    </source>
</evidence>
<dbReference type="Gene3D" id="1.20.1250.20">
    <property type="entry name" value="MFS general substrate transporter like domains"/>
    <property type="match status" value="1"/>
</dbReference>
<dbReference type="InterPro" id="IPR036259">
    <property type="entry name" value="MFS_trans_sf"/>
</dbReference>
<evidence type="ECO:0008006" key="4">
    <source>
        <dbReference type="Google" id="ProtNLM"/>
    </source>
</evidence>
<dbReference type="AlphaFoldDB" id="A0A147HZK7"/>
<reference evidence="2 3" key="1">
    <citation type="journal article" date="2016" name="Front. Microbiol.">
        <title>Genomic Resource of Rice Seed Associated Bacteria.</title>
        <authorList>
            <person name="Midha S."/>
            <person name="Bansal K."/>
            <person name="Sharma S."/>
            <person name="Kumar N."/>
            <person name="Patil P.P."/>
            <person name="Chaudhry V."/>
            <person name="Patil P.B."/>
        </authorList>
    </citation>
    <scope>NUCLEOTIDE SEQUENCE [LARGE SCALE GENOMIC DNA]</scope>
    <source>
        <strain evidence="2 3">NS334</strain>
    </source>
</reference>
<dbReference type="EMBL" id="LDTB01000053">
    <property type="protein sequence ID" value="KTT70425.1"/>
    <property type="molecule type" value="Genomic_DNA"/>
</dbReference>
<feature type="transmembrane region" description="Helical" evidence="1">
    <location>
        <begin position="19"/>
        <end position="38"/>
    </location>
</feature>
<name>A0A147HZK7_9SPHN</name>
<protein>
    <recommendedName>
        <fullName evidence="4">Major facilitator superfamily (MFS) profile domain-containing protein</fullName>
    </recommendedName>
</protein>
<keyword evidence="3" id="KW-1185">Reference proteome</keyword>
<gene>
    <name evidence="2" type="ORF">NS334_12470</name>
</gene>
<keyword evidence="1" id="KW-0812">Transmembrane</keyword>
<dbReference type="SUPFAM" id="SSF103473">
    <property type="entry name" value="MFS general substrate transporter"/>
    <property type="match status" value="1"/>
</dbReference>
<keyword evidence="1" id="KW-0472">Membrane</keyword>
<organism evidence="2 3">
    <name type="scientific">Sphingomonas endophytica</name>
    <dbReference type="NCBI Taxonomy" id="869719"/>
    <lineage>
        <taxon>Bacteria</taxon>
        <taxon>Pseudomonadati</taxon>
        <taxon>Pseudomonadota</taxon>
        <taxon>Alphaproteobacteria</taxon>
        <taxon>Sphingomonadales</taxon>
        <taxon>Sphingomonadaceae</taxon>
        <taxon>Sphingomonas</taxon>
    </lineage>
</organism>
<feature type="transmembrane region" description="Helical" evidence="1">
    <location>
        <begin position="66"/>
        <end position="85"/>
    </location>
</feature>
<proteinExistence type="predicted"/>
<dbReference type="Proteomes" id="UP000074310">
    <property type="component" value="Unassembled WGS sequence"/>
</dbReference>
<accession>A0A147HZK7</accession>
<evidence type="ECO:0000256" key="1">
    <source>
        <dbReference type="SAM" id="Phobius"/>
    </source>
</evidence>
<dbReference type="PATRIC" id="fig|869719.3.peg.2478"/>
<sequence>MAMIQEQCGAAGLSWRTMFAIGGVLPMPCAPIVMALIAGDRSGPLRQSAARRHDLDPPSATPARSVMIAAGTCFFCTLLALYALLNWLPMLLRDLGLAPAKSAQGAAIFNTGGLAGAILFALPPKAI</sequence>
<keyword evidence="1" id="KW-1133">Transmembrane helix</keyword>